<dbReference type="AlphaFoldDB" id="A0A6P1Z9G6"/>
<dbReference type="EMBL" id="QMIF01000110">
    <property type="protein sequence ID" value="TVM28527.1"/>
    <property type="molecule type" value="Genomic_DNA"/>
</dbReference>
<sequence>HAGLKALVLCNGPRLNAVDFDAVRERGVFAFGLNNINLLFARTAFRPHALVSVHKWLLQQNAQCFT</sequence>
<evidence type="ECO:0000313" key="1">
    <source>
        <dbReference type="EMBL" id="TVM28527.1"/>
    </source>
</evidence>
<reference evidence="1 2" key="1">
    <citation type="submission" date="2018-06" db="EMBL/GenBank/DDBJ databases">
        <title>Complete genome of Desulfovibrio marinus P48SEP.</title>
        <authorList>
            <person name="Crispim J.S."/>
            <person name="Vidigal P.M.P."/>
            <person name="Silva L.C.F."/>
            <person name="Araujo L.C."/>
            <person name="Laguardia C.N."/>
            <person name="Dias R.S."/>
            <person name="Sousa M.P."/>
            <person name="Paula S.O."/>
            <person name="Silva C."/>
        </authorList>
    </citation>
    <scope>NUCLEOTIDE SEQUENCE [LARGE SCALE GENOMIC DNA]</scope>
    <source>
        <strain evidence="1 2">P48SEP</strain>
    </source>
</reference>
<dbReference type="RefSeq" id="WP_208738310.1">
    <property type="nucleotide sequence ID" value="NZ_QMIF01000110.1"/>
</dbReference>
<accession>A0A6P1Z9G6</accession>
<organism evidence="1 2">
    <name type="scientific">Oceanidesulfovibrio marinus</name>
    <dbReference type="NCBI Taxonomy" id="370038"/>
    <lineage>
        <taxon>Bacteria</taxon>
        <taxon>Pseudomonadati</taxon>
        <taxon>Thermodesulfobacteriota</taxon>
        <taxon>Desulfovibrionia</taxon>
        <taxon>Desulfovibrionales</taxon>
        <taxon>Desulfovibrionaceae</taxon>
        <taxon>Oceanidesulfovibrio</taxon>
    </lineage>
</organism>
<evidence type="ECO:0000313" key="2">
    <source>
        <dbReference type="Proteomes" id="UP000434052"/>
    </source>
</evidence>
<name>A0A6P1Z9G6_9BACT</name>
<dbReference type="Proteomes" id="UP000434052">
    <property type="component" value="Unassembled WGS sequence"/>
</dbReference>
<gene>
    <name evidence="1" type="ORF">DQK91_22270</name>
</gene>
<comment type="caution">
    <text evidence="1">The sequence shown here is derived from an EMBL/GenBank/DDBJ whole genome shotgun (WGS) entry which is preliminary data.</text>
</comment>
<feature type="non-terminal residue" evidence="1">
    <location>
        <position position="1"/>
    </location>
</feature>
<protein>
    <submittedName>
        <fullName evidence="1">Uncharacterized protein</fullName>
    </submittedName>
</protein>
<proteinExistence type="predicted"/>